<feature type="chain" id="PRO_5046761847" description="Reverse transcriptase domain-containing protein" evidence="1">
    <location>
        <begin position="21"/>
        <end position="383"/>
    </location>
</feature>
<dbReference type="Pfam" id="PF00078">
    <property type="entry name" value="RVT_1"/>
    <property type="match status" value="1"/>
</dbReference>
<dbReference type="InterPro" id="IPR043502">
    <property type="entry name" value="DNA/RNA_pol_sf"/>
</dbReference>
<dbReference type="InterPro" id="IPR036691">
    <property type="entry name" value="Endo/exonu/phosph_ase_sf"/>
</dbReference>
<dbReference type="SUPFAM" id="SSF56672">
    <property type="entry name" value="DNA/RNA polymerases"/>
    <property type="match status" value="1"/>
</dbReference>
<reference evidence="3 4" key="1">
    <citation type="submission" date="2022-01" db="EMBL/GenBank/DDBJ databases">
        <title>A chromosomal length assembly of Cordylochernes scorpioides.</title>
        <authorList>
            <person name="Zeh D."/>
            <person name="Zeh J."/>
        </authorList>
    </citation>
    <scope>NUCLEOTIDE SEQUENCE [LARGE SCALE GENOMIC DNA]</scope>
    <source>
        <strain evidence="3">IN4F17</strain>
        <tissue evidence="3">Whole Body</tissue>
    </source>
</reference>
<dbReference type="InterPro" id="IPR052560">
    <property type="entry name" value="RdDP_mobile_element"/>
</dbReference>
<name>A0ABY6KSD6_9ARAC</name>
<feature type="domain" description="Reverse transcriptase" evidence="2">
    <location>
        <begin position="320"/>
        <end position="375"/>
    </location>
</feature>
<evidence type="ECO:0000259" key="2">
    <source>
        <dbReference type="Pfam" id="PF00078"/>
    </source>
</evidence>
<proteinExistence type="predicted"/>
<keyword evidence="1" id="KW-0732">Signal</keyword>
<dbReference type="PANTHER" id="PTHR36688">
    <property type="entry name" value="ENDO/EXONUCLEASE/PHOSPHATASE DOMAIN-CONTAINING PROTEIN"/>
    <property type="match status" value="1"/>
</dbReference>
<gene>
    <name evidence="3" type="ORF">LAZ67_8002289</name>
</gene>
<sequence>MEEFLMLLTLLLLDIKSIKSQWTSSYNTAQALDISFSSPDIFHKCKWQILKSIGSDHSPILIEISTKTKTSSIKEKFWNFKKANWNLYQQNTNEDFRKAPTRIKGLEQNWISFKNTIIKAAKVSIPRGNIKKWIPNYTHQAKDIQTLITKRNELQKKCTLNQTNCRTELNIVNAKIKRLYVNIKREKWKQTCENLNPRNPNTNLWHLAKQIDRAQPQTENTNMIKNTDGTPATNDKNAANLLALMIFSVKKINMKELDYALENTDLNKTPGPDGIHGQMISNLGKNGKEKLLDIFNNSWKTGKLPQDWKTATIIPIKKLDKSADDPKNYRPISLTSICCKLMEKIILRRLTYHLDTRNLLPKEQYGFRKGHGTIDQLLFFTQK</sequence>
<protein>
    <recommendedName>
        <fullName evidence="2">Reverse transcriptase domain-containing protein</fullName>
    </recommendedName>
</protein>
<dbReference type="PANTHER" id="PTHR36688:SF2">
    <property type="entry name" value="ENDONUCLEASE_EXONUCLEASE_PHOSPHATASE DOMAIN-CONTAINING PROTEIN"/>
    <property type="match status" value="1"/>
</dbReference>
<dbReference type="SUPFAM" id="SSF56219">
    <property type="entry name" value="DNase I-like"/>
    <property type="match status" value="1"/>
</dbReference>
<dbReference type="Proteomes" id="UP001235939">
    <property type="component" value="Chromosome 08"/>
</dbReference>
<dbReference type="InterPro" id="IPR000477">
    <property type="entry name" value="RT_dom"/>
</dbReference>
<feature type="non-terminal residue" evidence="3">
    <location>
        <position position="1"/>
    </location>
</feature>
<organism evidence="3 4">
    <name type="scientific">Cordylochernes scorpioides</name>
    <dbReference type="NCBI Taxonomy" id="51811"/>
    <lineage>
        <taxon>Eukaryota</taxon>
        <taxon>Metazoa</taxon>
        <taxon>Ecdysozoa</taxon>
        <taxon>Arthropoda</taxon>
        <taxon>Chelicerata</taxon>
        <taxon>Arachnida</taxon>
        <taxon>Pseudoscorpiones</taxon>
        <taxon>Cheliferoidea</taxon>
        <taxon>Chernetidae</taxon>
        <taxon>Cordylochernes</taxon>
    </lineage>
</organism>
<keyword evidence="4" id="KW-1185">Reference proteome</keyword>
<accession>A0ABY6KSD6</accession>
<evidence type="ECO:0000256" key="1">
    <source>
        <dbReference type="SAM" id="SignalP"/>
    </source>
</evidence>
<dbReference type="EMBL" id="CP092870">
    <property type="protein sequence ID" value="UYV71227.1"/>
    <property type="molecule type" value="Genomic_DNA"/>
</dbReference>
<evidence type="ECO:0000313" key="4">
    <source>
        <dbReference type="Proteomes" id="UP001235939"/>
    </source>
</evidence>
<feature type="signal peptide" evidence="1">
    <location>
        <begin position="1"/>
        <end position="20"/>
    </location>
</feature>
<evidence type="ECO:0000313" key="3">
    <source>
        <dbReference type="EMBL" id="UYV71227.1"/>
    </source>
</evidence>